<keyword evidence="1" id="KW-0472">Membrane</keyword>
<dbReference type="KEGG" id="arac:E0W69_018995"/>
<evidence type="ECO:0000313" key="3">
    <source>
        <dbReference type="EMBL" id="QES90652.1"/>
    </source>
</evidence>
<keyword evidence="1" id="KW-0812">Transmembrane</keyword>
<feature type="signal peptide" evidence="2">
    <location>
        <begin position="1"/>
        <end position="23"/>
    </location>
</feature>
<dbReference type="EMBL" id="CP044016">
    <property type="protein sequence ID" value="QES90652.1"/>
    <property type="molecule type" value="Genomic_DNA"/>
</dbReference>
<dbReference type="PANTHER" id="PTHR40940">
    <property type="entry name" value="PROTEIN BATD-RELATED"/>
    <property type="match status" value="1"/>
</dbReference>
<dbReference type="InterPro" id="IPR025738">
    <property type="entry name" value="BatD"/>
</dbReference>
<dbReference type="AlphaFoldDB" id="A0A5P2G9N1"/>
<organism evidence="3 4">
    <name type="scientific">Rhizosphaericola mali</name>
    <dbReference type="NCBI Taxonomy" id="2545455"/>
    <lineage>
        <taxon>Bacteria</taxon>
        <taxon>Pseudomonadati</taxon>
        <taxon>Bacteroidota</taxon>
        <taxon>Chitinophagia</taxon>
        <taxon>Chitinophagales</taxon>
        <taxon>Chitinophagaceae</taxon>
        <taxon>Rhizosphaericola</taxon>
    </lineage>
</organism>
<name>A0A5P2G9N1_9BACT</name>
<feature type="transmembrane region" description="Helical" evidence="1">
    <location>
        <begin position="452"/>
        <end position="470"/>
    </location>
</feature>
<evidence type="ECO:0000256" key="2">
    <source>
        <dbReference type="SAM" id="SignalP"/>
    </source>
</evidence>
<dbReference type="PANTHER" id="PTHR40940:SF2">
    <property type="entry name" value="BATD"/>
    <property type="match status" value="1"/>
</dbReference>
<gene>
    <name evidence="3" type="ORF">E0W69_018995</name>
</gene>
<dbReference type="Pfam" id="PF13584">
    <property type="entry name" value="BatD"/>
    <property type="match status" value="1"/>
</dbReference>
<keyword evidence="1" id="KW-1133">Transmembrane helix</keyword>
<proteinExistence type="predicted"/>
<sequence length="624" mass="68561">MKQRISIISILLLCCVVSTSLFAQIKFTTEISANVIGKEDYLQVQYSVSGNSDQLGDIQVAGFPGWQVVSGPQTSQQTSIVNGTVSASFSNVYLLKPQHTGKLVVPGAKVELNGSTYSSGAKAVLVKDVASLGNNTLPNNSSAGGMSGSLKALMDQMAKDDQDMDAPNGNVLHPGQTPEDLIKGNIFIRVLPSKKKVYVGEPFYVDYQLVTSLALQARPSKQPVFKGVSVVDFTKQTSATTITIGNRKYHAFLIRRVQLTALEVGKIDLGIAETSNDIPYSTYDDPYHTNTKTVAVHNEPSFVDAVELPAAGRPTNFSGAIGQFDMKTTVQNIQSPVGENNMLFVTLNGTGNLNGVHKFSIDWSKNIDHYDGTDSQGLDKSNVPFLTTKEFKIPFIGNKVGDASIPSFDFNYFDPNSGTYKVLKSDEINLHFTTALAKPVSSINVIAALKDYIPYVIIGLLIIIFLILLIKGRKKMVVQKQKKEEEEKPIVLPTKEEKPKPQIGQPMMTEPIVAPVESEEIKINFEEKLQEIMLLQEKNEVYQKSKELVVAILQKVVGSKATDTNVLQMQLEHSNHMQKQGILDIVSSINGKINKGLYSPFFTESDKINLLDDLNILLRRAELN</sequence>
<keyword evidence="4" id="KW-1185">Reference proteome</keyword>
<dbReference type="Proteomes" id="UP000292424">
    <property type="component" value="Chromosome"/>
</dbReference>
<protein>
    <submittedName>
        <fullName evidence="3">Protein BatD</fullName>
    </submittedName>
</protein>
<evidence type="ECO:0000313" key="4">
    <source>
        <dbReference type="Proteomes" id="UP000292424"/>
    </source>
</evidence>
<dbReference type="OrthoDB" id="2079210at2"/>
<dbReference type="RefSeq" id="WP_131331638.1">
    <property type="nucleotide sequence ID" value="NZ_CP044016.1"/>
</dbReference>
<reference evidence="3 4" key="1">
    <citation type="submission" date="2019-09" db="EMBL/GenBank/DDBJ databases">
        <title>Complete genome sequence of Arachidicoccus sp. B3-10 isolated from apple orchard soil.</title>
        <authorList>
            <person name="Kim H.S."/>
            <person name="Han K.-I."/>
            <person name="Suh M.K."/>
            <person name="Lee K.C."/>
            <person name="Eom M.K."/>
            <person name="Kim J.-S."/>
            <person name="Kang S.W."/>
            <person name="Sin Y."/>
            <person name="Lee J.-S."/>
        </authorList>
    </citation>
    <scope>NUCLEOTIDE SEQUENCE [LARGE SCALE GENOMIC DNA]</scope>
    <source>
        <strain evidence="3 4">B3-10</strain>
    </source>
</reference>
<keyword evidence="2" id="KW-0732">Signal</keyword>
<evidence type="ECO:0000256" key="1">
    <source>
        <dbReference type="SAM" id="Phobius"/>
    </source>
</evidence>
<accession>A0A5P2G9N1</accession>
<feature type="chain" id="PRO_5024373085" evidence="2">
    <location>
        <begin position="24"/>
        <end position="624"/>
    </location>
</feature>